<proteinExistence type="predicted"/>
<name>A0A6L5G4Q4_9ACTN</name>
<dbReference type="AlphaFoldDB" id="A0A6L5G4Q4"/>
<sequence length="234" mass="25917">MMPPQDSREETAVADRLRPHDLVLFAVAIALVAALPWMLASAGSEPVEYRDHQTGQDRTAPAWVGVLVFAVPLLAWSAMKAWNLFAGPAAATLGPGGLRLYEEVGGLYLRRDVPDVDVPWSEVHRIVLWRRRIRWLGFVPGWTTQVGVEKTGDWYQVSRKEPTARELASREHRPDGSPIRLGSMLSARSVRLTPAAARRLAAAVAKYAPSVAFVDERIAGESRAVEPVDRRPRN</sequence>
<feature type="transmembrane region" description="Helical" evidence="1">
    <location>
        <begin position="21"/>
        <end position="40"/>
    </location>
</feature>
<keyword evidence="1" id="KW-1133">Transmembrane helix</keyword>
<dbReference type="RefSeq" id="WP_153023750.1">
    <property type="nucleotide sequence ID" value="NZ_WIAO01000002.1"/>
</dbReference>
<gene>
    <name evidence="2" type="ORF">GFD30_03295</name>
</gene>
<dbReference type="Proteomes" id="UP000477750">
    <property type="component" value="Unassembled WGS sequence"/>
</dbReference>
<evidence type="ECO:0008006" key="4">
    <source>
        <dbReference type="Google" id="ProtNLM"/>
    </source>
</evidence>
<reference evidence="2 3" key="1">
    <citation type="submission" date="2019-10" db="EMBL/GenBank/DDBJ databases">
        <title>Glycomyces albidus sp. nov., a novel actinomycete isolated from rhizosphere soil of wheat (Triticum aestivum L.).</title>
        <authorList>
            <person name="Qian L."/>
        </authorList>
    </citation>
    <scope>NUCLEOTIDE SEQUENCE [LARGE SCALE GENOMIC DNA]</scope>
    <source>
        <strain evidence="2 3">NEAU-7082</strain>
    </source>
</reference>
<comment type="caution">
    <text evidence="2">The sequence shown here is derived from an EMBL/GenBank/DDBJ whole genome shotgun (WGS) entry which is preliminary data.</text>
</comment>
<evidence type="ECO:0000256" key="1">
    <source>
        <dbReference type="SAM" id="Phobius"/>
    </source>
</evidence>
<feature type="transmembrane region" description="Helical" evidence="1">
    <location>
        <begin position="60"/>
        <end position="79"/>
    </location>
</feature>
<organism evidence="2 3">
    <name type="scientific">Glycomyces albidus</name>
    <dbReference type="NCBI Taxonomy" id="2656774"/>
    <lineage>
        <taxon>Bacteria</taxon>
        <taxon>Bacillati</taxon>
        <taxon>Actinomycetota</taxon>
        <taxon>Actinomycetes</taxon>
        <taxon>Glycomycetales</taxon>
        <taxon>Glycomycetaceae</taxon>
        <taxon>Glycomyces</taxon>
    </lineage>
</organism>
<evidence type="ECO:0000313" key="3">
    <source>
        <dbReference type="Proteomes" id="UP000477750"/>
    </source>
</evidence>
<keyword evidence="1" id="KW-0472">Membrane</keyword>
<evidence type="ECO:0000313" key="2">
    <source>
        <dbReference type="EMBL" id="MQM24608.1"/>
    </source>
</evidence>
<accession>A0A6L5G4Q4</accession>
<dbReference type="EMBL" id="WIAO01000002">
    <property type="protein sequence ID" value="MQM24608.1"/>
    <property type="molecule type" value="Genomic_DNA"/>
</dbReference>
<protein>
    <recommendedName>
        <fullName evidence="4">PH domain-containing protein</fullName>
    </recommendedName>
</protein>
<keyword evidence="3" id="KW-1185">Reference proteome</keyword>
<keyword evidence="1" id="KW-0812">Transmembrane</keyword>